<dbReference type="Pfam" id="PF20199">
    <property type="entry name" value="RepSA"/>
    <property type="match status" value="1"/>
</dbReference>
<comment type="caution">
    <text evidence="1">The sequence shown here is derived from an EMBL/GenBank/DDBJ whole genome shotgun (WGS) entry which is preliminary data.</text>
</comment>
<gene>
    <name evidence="1" type="primary">repSA</name>
    <name evidence="1" type="ORF">GCM10010468_44340</name>
</gene>
<accession>A0ABP6QG02</accession>
<protein>
    <submittedName>
        <fullName evidence="1">Replication initiator protein RepSA</fullName>
    </submittedName>
</protein>
<evidence type="ECO:0000313" key="2">
    <source>
        <dbReference type="Proteomes" id="UP001501237"/>
    </source>
</evidence>
<dbReference type="EMBL" id="BAAAUV010000011">
    <property type="protein sequence ID" value="GAA3220001.1"/>
    <property type="molecule type" value="Genomic_DNA"/>
</dbReference>
<reference evidence="2" key="1">
    <citation type="journal article" date="2019" name="Int. J. Syst. Evol. Microbiol.">
        <title>The Global Catalogue of Microorganisms (GCM) 10K type strain sequencing project: providing services to taxonomists for standard genome sequencing and annotation.</title>
        <authorList>
            <consortium name="The Broad Institute Genomics Platform"/>
            <consortium name="The Broad Institute Genome Sequencing Center for Infectious Disease"/>
            <person name="Wu L."/>
            <person name="Ma J."/>
        </authorList>
    </citation>
    <scope>NUCLEOTIDE SEQUENCE [LARGE SCALE GENOMIC DNA]</scope>
    <source>
        <strain evidence="2">JCM 9377</strain>
    </source>
</reference>
<evidence type="ECO:0000313" key="1">
    <source>
        <dbReference type="EMBL" id="GAA3220001.1"/>
    </source>
</evidence>
<organism evidence="1 2">
    <name type="scientific">Actinocorallia longicatena</name>
    <dbReference type="NCBI Taxonomy" id="111803"/>
    <lineage>
        <taxon>Bacteria</taxon>
        <taxon>Bacillati</taxon>
        <taxon>Actinomycetota</taxon>
        <taxon>Actinomycetes</taxon>
        <taxon>Streptosporangiales</taxon>
        <taxon>Thermomonosporaceae</taxon>
        <taxon>Actinocorallia</taxon>
    </lineage>
</organism>
<keyword evidence="2" id="KW-1185">Reference proteome</keyword>
<sequence length="441" mass="48951">MINATGGCEQPVRLQGERLTVDGTTGELIESYSTDDEPTGYLLTACGNRRASRCAACAEVYRDDTYHLIISGLTGGKTVPETVSTHPRAFLTLTAPSFGPVHSRKKRAGTLLPCRPRRDRPLCPHGRPEGCALRHADDDPAVGQPICPDCYDYPAAVLWNAHAPELWRQLTLTLPKVITAELGITHRALRQQARISYARVIEYQRRGLIHFHAVVRLDGTNIGAGEPPPSWANNALLERALKTAAAAVTVSVPHPDEQSPPLELRWGTQLDVQPIQVSTELDGIADKHVARYIAKYATKGAEDSGTVDRPIRFASQITELRVSEHARRMIWTCFALADIPAYRSLRLQPWAHMLGYGGHFSSKSRHYSVTLTELRRARADHAAALARQAAGRPEPNPDHLTLADWRYVGSGLLNGEHFWAEQVRNRIQTARRLRRKTEHAT</sequence>
<name>A0ABP6QG02_9ACTN</name>
<dbReference type="Proteomes" id="UP001501237">
    <property type="component" value="Unassembled WGS sequence"/>
</dbReference>
<dbReference type="InterPro" id="IPR046828">
    <property type="entry name" value="RepSA"/>
</dbReference>
<proteinExistence type="predicted"/>